<feature type="compositionally biased region" description="Low complexity" evidence="1">
    <location>
        <begin position="119"/>
        <end position="128"/>
    </location>
</feature>
<evidence type="ECO:0000313" key="4">
    <source>
        <dbReference type="Proteomes" id="UP000325763"/>
    </source>
</evidence>
<dbReference type="AlphaFoldDB" id="A0A5P2W5N3"/>
<dbReference type="EMBL" id="CP023747">
    <property type="protein sequence ID" value="QEV40272.1"/>
    <property type="molecule type" value="Genomic_DNA"/>
</dbReference>
<accession>A0A5P2W5N3</accession>
<evidence type="ECO:0000259" key="2">
    <source>
        <dbReference type="Pfam" id="PF01345"/>
    </source>
</evidence>
<dbReference type="KEGG" id="snq:CP978_18500"/>
<proteinExistence type="predicted"/>
<protein>
    <submittedName>
        <fullName evidence="3">DUF11 domain-containing protein</fullName>
    </submittedName>
</protein>
<dbReference type="Proteomes" id="UP000325763">
    <property type="component" value="Chromosome"/>
</dbReference>
<name>A0A5P2W5N3_9ACTN</name>
<reference evidence="3 4" key="1">
    <citation type="submission" date="2017-09" db="EMBL/GenBank/DDBJ databases">
        <title>Streptomyces genome completion.</title>
        <authorList>
            <person name="Lee N."/>
            <person name="Cho B.-K."/>
        </authorList>
    </citation>
    <scope>NUCLEOTIDE SEQUENCE [LARGE SCALE GENOMIC DNA]</scope>
    <source>
        <strain evidence="3 4">ATCC 14899</strain>
    </source>
</reference>
<sequence length="144" mass="15363">MIISYTVVTPSLTITKTHTGKFVQGKQGIYTIRVANSGPGVTDGSTVTVHDTLPRGLTARSITGTGWNCHRTTLTCTRSDVLTPGSSYPPITLKVNVSCGCDTHHKIKNKATVKGGGDTTTHTATDPTTVKRNKHCHRAGHDPR</sequence>
<dbReference type="Pfam" id="PF01345">
    <property type="entry name" value="DUF11"/>
    <property type="match status" value="1"/>
</dbReference>
<evidence type="ECO:0000313" key="3">
    <source>
        <dbReference type="EMBL" id="QEV40272.1"/>
    </source>
</evidence>
<dbReference type="InterPro" id="IPR001434">
    <property type="entry name" value="OmcB-like_DUF11"/>
</dbReference>
<organism evidence="3 4">
    <name type="scientific">Streptomyces nodosus</name>
    <dbReference type="NCBI Taxonomy" id="40318"/>
    <lineage>
        <taxon>Bacteria</taxon>
        <taxon>Bacillati</taxon>
        <taxon>Actinomycetota</taxon>
        <taxon>Actinomycetes</taxon>
        <taxon>Kitasatosporales</taxon>
        <taxon>Streptomycetaceae</taxon>
        <taxon>Streptomyces</taxon>
    </lineage>
</organism>
<feature type="region of interest" description="Disordered" evidence="1">
    <location>
        <begin position="112"/>
        <end position="144"/>
    </location>
</feature>
<feature type="domain" description="DUF11" evidence="2">
    <location>
        <begin position="12"/>
        <end position="121"/>
    </location>
</feature>
<gene>
    <name evidence="3" type="ORF">CP978_18500</name>
</gene>
<evidence type="ECO:0000256" key="1">
    <source>
        <dbReference type="SAM" id="MobiDB-lite"/>
    </source>
</evidence>